<feature type="non-terminal residue" evidence="1">
    <location>
        <position position="1"/>
    </location>
</feature>
<comment type="caution">
    <text evidence="1">The sequence shown here is derived from an EMBL/GenBank/DDBJ whole genome shotgun (WGS) entry which is preliminary data.</text>
</comment>
<proteinExistence type="predicted"/>
<organism evidence="1 2">
    <name type="scientific">Ranitomeya imitator</name>
    <name type="common">mimic poison frog</name>
    <dbReference type="NCBI Taxonomy" id="111125"/>
    <lineage>
        <taxon>Eukaryota</taxon>
        <taxon>Metazoa</taxon>
        <taxon>Chordata</taxon>
        <taxon>Craniata</taxon>
        <taxon>Vertebrata</taxon>
        <taxon>Euteleostomi</taxon>
        <taxon>Amphibia</taxon>
        <taxon>Batrachia</taxon>
        <taxon>Anura</taxon>
        <taxon>Neobatrachia</taxon>
        <taxon>Hyloidea</taxon>
        <taxon>Dendrobatidae</taxon>
        <taxon>Dendrobatinae</taxon>
        <taxon>Ranitomeya</taxon>
    </lineage>
</organism>
<evidence type="ECO:0000313" key="1">
    <source>
        <dbReference type="EMBL" id="CAJ0952782.1"/>
    </source>
</evidence>
<accession>A0ABN9M0Q7</accession>
<gene>
    <name evidence="1" type="ORF">RIMI_LOCUS14052556</name>
</gene>
<sequence length="171" mass="19779">GSLPTLEEQIKTKLQITKDELARGEYLLLNRHSKSEIEEFEEFQSWKGTSGIYYIIKHLKPDVKKKLKIWKILQENILKTVTGKECPCPLWRFGEISNIDKSETNHRKTSRDNLHQNPVFVGANGLFPRINATELSLETIFYKYHGASNKRPDLPVALQRQVVDLLQCSTQ</sequence>
<dbReference type="Proteomes" id="UP001176940">
    <property type="component" value="Unassembled WGS sequence"/>
</dbReference>
<name>A0ABN9M0Q7_9NEOB</name>
<keyword evidence="2" id="KW-1185">Reference proteome</keyword>
<reference evidence="1" key="1">
    <citation type="submission" date="2023-07" db="EMBL/GenBank/DDBJ databases">
        <authorList>
            <person name="Stuckert A."/>
        </authorList>
    </citation>
    <scope>NUCLEOTIDE SEQUENCE</scope>
</reference>
<protein>
    <submittedName>
        <fullName evidence="1">Uncharacterized protein</fullName>
    </submittedName>
</protein>
<dbReference type="EMBL" id="CAUEEQ010035671">
    <property type="protein sequence ID" value="CAJ0952782.1"/>
    <property type="molecule type" value="Genomic_DNA"/>
</dbReference>
<evidence type="ECO:0000313" key="2">
    <source>
        <dbReference type="Proteomes" id="UP001176940"/>
    </source>
</evidence>